<evidence type="ECO:0000256" key="3">
    <source>
        <dbReference type="ARBA" id="ARBA00022964"/>
    </source>
</evidence>
<keyword evidence="2 5" id="KW-0479">Metal-binding</keyword>
<dbReference type="Gramene" id="CDY34747">
    <property type="protein sequence ID" value="CDY34747"/>
    <property type="gene ID" value="GSBRNA2T00057286001"/>
</dbReference>
<keyword evidence="4 5" id="KW-0408">Iron</keyword>
<keyword evidence="3" id="KW-0223">Dioxygenase</keyword>
<dbReference type="PaxDb" id="3708-A0A078HAI8"/>
<name>A0A078HAI8_BRANA</name>
<organism evidence="6 7">
    <name type="scientific">Brassica napus</name>
    <name type="common">Rape</name>
    <dbReference type="NCBI Taxonomy" id="3708"/>
    <lineage>
        <taxon>Eukaryota</taxon>
        <taxon>Viridiplantae</taxon>
        <taxon>Streptophyta</taxon>
        <taxon>Embryophyta</taxon>
        <taxon>Tracheophyta</taxon>
        <taxon>Spermatophyta</taxon>
        <taxon>Magnoliopsida</taxon>
        <taxon>eudicotyledons</taxon>
        <taxon>Gunneridae</taxon>
        <taxon>Pentapetalae</taxon>
        <taxon>rosids</taxon>
        <taxon>malvids</taxon>
        <taxon>Brassicales</taxon>
        <taxon>Brassicaceae</taxon>
        <taxon>Brassiceae</taxon>
        <taxon>Brassica</taxon>
    </lineage>
</organism>
<dbReference type="STRING" id="3708.A0A078HAI8"/>
<accession>A0A078HAI8</accession>
<comment type="cofactor">
    <cofactor evidence="5">
        <name>Fe(2+)</name>
        <dbReference type="ChEBI" id="CHEBI:29033"/>
    </cofactor>
    <text evidence="5">Binds 1 Fe(2+) ion per subunit.</text>
</comment>
<reference evidence="6 7" key="1">
    <citation type="journal article" date="2014" name="Science">
        <title>Plant genetics. Early allopolyploid evolution in the post-Neolithic Brassica napus oilseed genome.</title>
        <authorList>
            <person name="Chalhoub B."/>
            <person name="Denoeud F."/>
            <person name="Liu S."/>
            <person name="Parkin I.A."/>
            <person name="Tang H."/>
            <person name="Wang X."/>
            <person name="Chiquet J."/>
            <person name="Belcram H."/>
            <person name="Tong C."/>
            <person name="Samans B."/>
            <person name="Correa M."/>
            <person name="Da Silva C."/>
            <person name="Just J."/>
            <person name="Falentin C."/>
            <person name="Koh C.S."/>
            <person name="Le Clainche I."/>
            <person name="Bernard M."/>
            <person name="Bento P."/>
            <person name="Noel B."/>
            <person name="Labadie K."/>
            <person name="Alberti A."/>
            <person name="Charles M."/>
            <person name="Arnaud D."/>
            <person name="Guo H."/>
            <person name="Daviaud C."/>
            <person name="Alamery S."/>
            <person name="Jabbari K."/>
            <person name="Zhao M."/>
            <person name="Edger P.P."/>
            <person name="Chelaifa H."/>
            <person name="Tack D."/>
            <person name="Lassalle G."/>
            <person name="Mestiri I."/>
            <person name="Schnel N."/>
            <person name="Le Paslier M.C."/>
            <person name="Fan G."/>
            <person name="Renault V."/>
            <person name="Bayer P.E."/>
            <person name="Golicz A.A."/>
            <person name="Manoli S."/>
            <person name="Lee T.H."/>
            <person name="Thi V.H."/>
            <person name="Chalabi S."/>
            <person name="Hu Q."/>
            <person name="Fan C."/>
            <person name="Tollenaere R."/>
            <person name="Lu Y."/>
            <person name="Battail C."/>
            <person name="Shen J."/>
            <person name="Sidebottom C.H."/>
            <person name="Wang X."/>
            <person name="Canaguier A."/>
            <person name="Chauveau A."/>
            <person name="Berard A."/>
            <person name="Deniot G."/>
            <person name="Guan M."/>
            <person name="Liu Z."/>
            <person name="Sun F."/>
            <person name="Lim Y.P."/>
            <person name="Lyons E."/>
            <person name="Town C.D."/>
            <person name="Bancroft I."/>
            <person name="Wang X."/>
            <person name="Meng J."/>
            <person name="Ma J."/>
            <person name="Pires J.C."/>
            <person name="King G.J."/>
            <person name="Brunel D."/>
            <person name="Delourme R."/>
            <person name="Renard M."/>
            <person name="Aury J.M."/>
            <person name="Adams K.L."/>
            <person name="Batley J."/>
            <person name="Snowdon R.J."/>
            <person name="Tost J."/>
            <person name="Edwards D."/>
            <person name="Zhou Y."/>
            <person name="Hua W."/>
            <person name="Sharpe A.G."/>
            <person name="Paterson A.H."/>
            <person name="Guan C."/>
            <person name="Wincker P."/>
        </authorList>
    </citation>
    <scope>NUCLEOTIDE SEQUENCE [LARGE SCALE GENOMIC DNA]</scope>
    <source>
        <strain evidence="7">cv. Darmor-bzh</strain>
    </source>
</reference>
<dbReference type="GO" id="GO:0046872">
    <property type="term" value="F:metal ion binding"/>
    <property type="evidence" value="ECO:0007669"/>
    <property type="project" value="UniProtKB-KW"/>
</dbReference>
<evidence type="ECO:0000256" key="5">
    <source>
        <dbReference type="PIRSR" id="PIRSR604294-1"/>
    </source>
</evidence>
<dbReference type="InterPro" id="IPR004294">
    <property type="entry name" value="Carotenoid_Oase"/>
</dbReference>
<dbReference type="Proteomes" id="UP000028999">
    <property type="component" value="Unassembled WGS sequence"/>
</dbReference>
<dbReference type="PANTHER" id="PTHR10543:SF117">
    <property type="entry name" value="CAROTENOID CLEAVAGE DIOXYGENASE 1"/>
    <property type="match status" value="1"/>
</dbReference>
<evidence type="ECO:0000313" key="7">
    <source>
        <dbReference type="Proteomes" id="UP000028999"/>
    </source>
</evidence>
<protein>
    <submittedName>
        <fullName evidence="6">BnaA09g41140D protein</fullName>
    </submittedName>
</protein>
<evidence type="ECO:0000256" key="2">
    <source>
        <dbReference type="ARBA" id="ARBA00022723"/>
    </source>
</evidence>
<keyword evidence="3" id="KW-0560">Oxidoreductase</keyword>
<sequence>MSRHCMGESFFISLKILQIGDLKGIFGLLMANMQHLRTKLKVLDDSYGNGTANTSLVYHHGHLLALQETDKPYVIKVLEDGDLQTLGMIDYDKRLTHSFTAHPKVDPVTGKSSIFFCERRELLFLLTHDGLSRSR</sequence>
<evidence type="ECO:0000313" key="6">
    <source>
        <dbReference type="EMBL" id="CDY34747.1"/>
    </source>
</evidence>
<dbReference type="AlphaFoldDB" id="A0A078HAI8"/>
<keyword evidence="7" id="KW-1185">Reference proteome</keyword>
<dbReference type="PANTHER" id="PTHR10543">
    <property type="entry name" value="BETA-CAROTENE DIOXYGENASE"/>
    <property type="match status" value="1"/>
</dbReference>
<dbReference type="EMBL" id="LK032341">
    <property type="protein sequence ID" value="CDY34747.1"/>
    <property type="molecule type" value="Genomic_DNA"/>
</dbReference>
<gene>
    <name evidence="6" type="primary">BnaA09g41140D</name>
    <name evidence="6" type="ORF">GSBRNA2T00057286001</name>
</gene>
<dbReference type="GO" id="GO:0016702">
    <property type="term" value="F:oxidoreductase activity, acting on single donors with incorporation of molecular oxygen, incorporation of two atoms of oxygen"/>
    <property type="evidence" value="ECO:0007669"/>
    <property type="project" value="InterPro"/>
</dbReference>
<comment type="similarity">
    <text evidence="1">Belongs to the carotenoid oxygenase family.</text>
</comment>
<evidence type="ECO:0000256" key="4">
    <source>
        <dbReference type="ARBA" id="ARBA00023004"/>
    </source>
</evidence>
<evidence type="ECO:0000256" key="1">
    <source>
        <dbReference type="ARBA" id="ARBA00006787"/>
    </source>
</evidence>
<proteinExistence type="inferred from homology"/>
<dbReference type="Pfam" id="PF03055">
    <property type="entry name" value="RPE65"/>
    <property type="match status" value="1"/>
</dbReference>
<feature type="binding site" evidence="5">
    <location>
        <position position="102"/>
    </location>
    <ligand>
        <name>Fe cation</name>
        <dbReference type="ChEBI" id="CHEBI:24875"/>
        <note>catalytic</note>
    </ligand>
</feature>